<keyword evidence="2" id="KW-1185">Reference proteome</keyword>
<gene>
    <name evidence="1" type="primary">57</name>
    <name evidence="1" type="ORF">PBI_MICHELLEMYBELL_57</name>
</gene>
<evidence type="ECO:0000313" key="1">
    <source>
        <dbReference type="EMBL" id="AHG24378.1"/>
    </source>
</evidence>
<accession>W0LNT9</accession>
<organism evidence="1 2">
    <name type="scientific">Mycobacterium phage MichelleMyBell</name>
    <dbReference type="NCBI Taxonomy" id="1445726"/>
    <lineage>
        <taxon>Viruses</taxon>
        <taxon>Duplodnaviria</taxon>
        <taxon>Heunggongvirae</taxon>
        <taxon>Uroviricota</taxon>
        <taxon>Caudoviricetes</taxon>
        <taxon>Nclasvirinae</taxon>
        <taxon>Charlievirus</taxon>
        <taxon>Charlievirus michellemybell</taxon>
    </lineage>
</organism>
<dbReference type="OrthoDB" id="26675at10239"/>
<name>W0LNT9_9CAUD</name>
<dbReference type="Proteomes" id="UP000019120">
    <property type="component" value="Segment"/>
</dbReference>
<sequence>MDIYVVTDGARVVGASTRLQGAELVRANEAERLVFYGIGPDATADERAAAVAAVYDRMVIVNTELQDGDDE</sequence>
<dbReference type="KEGG" id="vg:18503541"/>
<reference evidence="1 2" key="1">
    <citation type="submission" date="2013-12" db="EMBL/GenBank/DDBJ databases">
        <authorList>
            <person name="Ahn M."/>
            <person name="Bryant J."/>
            <person name="Carlin L."/>
            <person name="Curry R.E."/>
            <person name="Curtis L."/>
            <person name="Dasilva T."/>
            <person name="Hackel J."/>
            <person name="Hulass C."/>
            <person name="Jeanty D."/>
            <person name="McComb C."/>
            <person name="Morgan Y."/>
            <person name="Schaller J."/>
            <person name="Teti M."/>
            <person name="Van Tongel V."/>
            <person name="Park P.J."/>
            <person name="Washington J.M."/>
            <person name="Bradley K.W."/>
            <person name="Clarke D.Q."/>
            <person name="Lewis M.F."/>
            <person name="Barker L.P."/>
            <person name="Bailey C."/>
            <person name="Asai D.J."/>
            <person name="Garber M.L."/>
            <person name="Bowman C.A."/>
            <person name="Russell D.A."/>
            <person name="Pope W.H."/>
            <person name="Jacobs-Sera D."/>
            <person name="Hendrix R.W."/>
            <person name="Hatfull G.F."/>
        </authorList>
    </citation>
    <scope>NUCLEOTIDE SEQUENCE [LARGE SCALE GENOMIC DNA]</scope>
</reference>
<dbReference type="RefSeq" id="YP_009006658.1">
    <property type="nucleotide sequence ID" value="NC_023572.1"/>
</dbReference>
<proteinExistence type="predicted"/>
<evidence type="ECO:0000313" key="2">
    <source>
        <dbReference type="Proteomes" id="UP000019120"/>
    </source>
</evidence>
<protein>
    <submittedName>
        <fullName evidence="1">Uncharacterized protein</fullName>
    </submittedName>
</protein>
<dbReference type="GeneID" id="18503541"/>
<dbReference type="EMBL" id="KF986246">
    <property type="protein sequence ID" value="AHG24378.1"/>
    <property type="molecule type" value="Genomic_DNA"/>
</dbReference>